<dbReference type="PANTHER" id="PTHR40763">
    <property type="entry name" value="MEMBRANE PROTEIN-RELATED"/>
    <property type="match status" value="1"/>
</dbReference>
<gene>
    <name evidence="2" type="ORF">ENKNEFLB_03721</name>
</gene>
<reference evidence="2 3" key="1">
    <citation type="submission" date="2021-05" db="EMBL/GenBank/DDBJ databases">
        <title>Complete genome of Nocardioides aquaticus KCTC 9944T isolated from meromictic and hypersaline Ekho Lake, Antarctica.</title>
        <authorList>
            <person name="Hwang K."/>
            <person name="Kim K.M."/>
            <person name="Choe H."/>
        </authorList>
    </citation>
    <scope>NUCLEOTIDE SEQUENCE [LARGE SCALE GENOMIC DNA]</scope>
    <source>
        <strain evidence="2 3">KCTC 9944</strain>
    </source>
</reference>
<name>A0ABX8EL98_9ACTN</name>
<dbReference type="InterPro" id="IPR012551">
    <property type="entry name" value="DUF1707_SHOCT-like"/>
</dbReference>
<organism evidence="2 3">
    <name type="scientific">Nocardioides aquaticus</name>
    <dbReference type="NCBI Taxonomy" id="160826"/>
    <lineage>
        <taxon>Bacteria</taxon>
        <taxon>Bacillati</taxon>
        <taxon>Actinomycetota</taxon>
        <taxon>Actinomycetes</taxon>
        <taxon>Propionibacteriales</taxon>
        <taxon>Nocardioidaceae</taxon>
        <taxon>Nocardioides</taxon>
    </lineage>
</organism>
<protein>
    <recommendedName>
        <fullName evidence="1">DUF1707 domain-containing protein</fullName>
    </recommendedName>
</protein>
<dbReference type="RefSeq" id="WP_214056701.1">
    <property type="nucleotide sequence ID" value="NZ_BAAAHS010000053.1"/>
</dbReference>
<dbReference type="Proteomes" id="UP000679307">
    <property type="component" value="Chromosome"/>
</dbReference>
<evidence type="ECO:0000313" key="2">
    <source>
        <dbReference type="EMBL" id="QVT81313.1"/>
    </source>
</evidence>
<dbReference type="Pfam" id="PF08044">
    <property type="entry name" value="DUF1707"/>
    <property type="match status" value="1"/>
</dbReference>
<feature type="domain" description="DUF1707" evidence="1">
    <location>
        <begin position="13"/>
        <end position="65"/>
    </location>
</feature>
<sequence length="219" mass="23001">MDADRTPAEPSRMRIGDADRQRVAEVLREAAGEGRIGLDELEERLEATWTATVYADLVPIVVDLPGGLAAAGTSAPAPRAAGSWDAGGAAVRHDTSLAVMSGQNRRGVWEVGETHTALSLMGGVVLDLREAVLSARETTIHAYAVMGGVEVFVNAGTRVSVEGFGVMGGFEQQRDKVEPVLGPDSPLVRVKGLALMGGVTVVRKPMPGEKARRPRLLGG</sequence>
<proteinExistence type="predicted"/>
<dbReference type="PANTHER" id="PTHR40763:SF4">
    <property type="entry name" value="DUF1707 DOMAIN-CONTAINING PROTEIN"/>
    <property type="match status" value="1"/>
</dbReference>
<keyword evidence="3" id="KW-1185">Reference proteome</keyword>
<dbReference type="EMBL" id="CP075371">
    <property type="protein sequence ID" value="QVT81313.1"/>
    <property type="molecule type" value="Genomic_DNA"/>
</dbReference>
<accession>A0ABX8EL98</accession>
<evidence type="ECO:0000259" key="1">
    <source>
        <dbReference type="Pfam" id="PF08044"/>
    </source>
</evidence>
<evidence type="ECO:0000313" key="3">
    <source>
        <dbReference type="Proteomes" id="UP000679307"/>
    </source>
</evidence>